<gene>
    <name evidence="2" type="ORF">CYJ76_00780</name>
</gene>
<dbReference type="EMBL" id="PKIZ01000001">
    <property type="protein sequence ID" value="PKZ42817.1"/>
    <property type="molecule type" value="Genomic_DNA"/>
</dbReference>
<dbReference type="Proteomes" id="UP000234206">
    <property type="component" value="Unassembled WGS sequence"/>
</dbReference>
<evidence type="ECO:0000313" key="3">
    <source>
        <dbReference type="Proteomes" id="UP000234206"/>
    </source>
</evidence>
<sequence length="199" mass="21328">MGRSTQEVTSYADGQGTFAQVVSDLSSAHPDGFVDAVWDGPDSRATLIEVHRSILSEARRAAGNQARYVVASDRPSAERRAQIEHEVVEQAATLIEGRHDVSAEVSPGAETVTIVLGGFDAASTADAGAGGDRAAPSRGHHASCGRQARAGDHLVRHQRPGVRIGRHLARHLLHGRSHGRTQRPGGHHRHGTLREYQFP</sequence>
<accession>A0A2I1PDW1</accession>
<reference evidence="2 3" key="1">
    <citation type="submission" date="2017-12" db="EMBL/GenBank/DDBJ databases">
        <title>Phylogenetic diversity of female urinary microbiome.</title>
        <authorList>
            <person name="Thomas-White K."/>
            <person name="Wolfe A.J."/>
        </authorList>
    </citation>
    <scope>NUCLEOTIDE SEQUENCE [LARGE SCALE GENOMIC DNA]</scope>
    <source>
        <strain evidence="2 3">UMB1298</strain>
    </source>
</reference>
<dbReference type="OrthoDB" id="8781117at2"/>
<name>A0A2I1PDW1_9MICO</name>
<keyword evidence="3" id="KW-1185">Reference proteome</keyword>
<dbReference type="RefSeq" id="WP_101848950.1">
    <property type="nucleotide sequence ID" value="NZ_PKIZ01000001.1"/>
</dbReference>
<dbReference type="AlphaFoldDB" id="A0A2I1PDW1"/>
<evidence type="ECO:0000313" key="2">
    <source>
        <dbReference type="EMBL" id="PKZ42817.1"/>
    </source>
</evidence>
<feature type="compositionally biased region" description="Basic residues" evidence="1">
    <location>
        <begin position="177"/>
        <end position="191"/>
    </location>
</feature>
<comment type="caution">
    <text evidence="2">The sequence shown here is derived from an EMBL/GenBank/DDBJ whole genome shotgun (WGS) entry which is preliminary data.</text>
</comment>
<feature type="region of interest" description="Disordered" evidence="1">
    <location>
        <begin position="177"/>
        <end position="199"/>
    </location>
</feature>
<feature type="region of interest" description="Disordered" evidence="1">
    <location>
        <begin position="127"/>
        <end position="147"/>
    </location>
</feature>
<proteinExistence type="predicted"/>
<protein>
    <submittedName>
        <fullName evidence="2">Uncharacterized protein</fullName>
    </submittedName>
</protein>
<evidence type="ECO:0000256" key="1">
    <source>
        <dbReference type="SAM" id="MobiDB-lite"/>
    </source>
</evidence>
<organism evidence="2 3">
    <name type="scientific">Kytococcus schroeteri</name>
    <dbReference type="NCBI Taxonomy" id="138300"/>
    <lineage>
        <taxon>Bacteria</taxon>
        <taxon>Bacillati</taxon>
        <taxon>Actinomycetota</taxon>
        <taxon>Actinomycetes</taxon>
        <taxon>Micrococcales</taxon>
        <taxon>Kytococcaceae</taxon>
        <taxon>Kytococcus</taxon>
    </lineage>
</organism>